<accession>A0A917PDX9</accession>
<keyword evidence="2" id="KW-1185">Reference proteome</keyword>
<proteinExistence type="predicted"/>
<comment type="caution">
    <text evidence="1">The sequence shown here is derived from an EMBL/GenBank/DDBJ whole genome shotgun (WGS) entry which is preliminary data.</text>
</comment>
<sequence>MEFVAELNVGVILSSHLLGNLERVCDHMIILASSRVQLAGDVDNLLATHYRLIGTPADLDDLPPGSDVIQAERASRQATLIVRTNEPLPATLPDAEHIDLEDLVLAYMTRAANQAVSGTAPEPQEAHR</sequence>
<organism evidence="1 2">
    <name type="scientific">Streptomyces brasiliensis</name>
    <dbReference type="NCBI Taxonomy" id="1954"/>
    <lineage>
        <taxon>Bacteria</taxon>
        <taxon>Bacillati</taxon>
        <taxon>Actinomycetota</taxon>
        <taxon>Actinomycetes</taxon>
        <taxon>Kitasatosporales</taxon>
        <taxon>Streptomycetaceae</taxon>
        <taxon>Streptomyces</taxon>
    </lineage>
</organism>
<reference evidence="1" key="2">
    <citation type="submission" date="2020-09" db="EMBL/GenBank/DDBJ databases">
        <authorList>
            <person name="Sun Q."/>
            <person name="Ohkuma M."/>
        </authorList>
    </citation>
    <scope>NUCLEOTIDE SEQUENCE</scope>
    <source>
        <strain evidence="1">JCM 3086</strain>
    </source>
</reference>
<evidence type="ECO:0000313" key="2">
    <source>
        <dbReference type="Proteomes" id="UP000657574"/>
    </source>
</evidence>
<dbReference type="Proteomes" id="UP000657574">
    <property type="component" value="Unassembled WGS sequence"/>
</dbReference>
<name>A0A917PDX9_9ACTN</name>
<evidence type="ECO:0008006" key="3">
    <source>
        <dbReference type="Google" id="ProtNLM"/>
    </source>
</evidence>
<gene>
    <name evidence="1" type="ORF">GCM10010121_098240</name>
</gene>
<dbReference type="RefSeq" id="WP_229841703.1">
    <property type="nucleotide sequence ID" value="NZ_BMQA01000139.1"/>
</dbReference>
<protein>
    <recommendedName>
        <fullName evidence="3">ABC transporter ATP-binding protein</fullName>
    </recommendedName>
</protein>
<dbReference type="AlphaFoldDB" id="A0A917PDX9"/>
<dbReference type="EMBL" id="BMQA01000139">
    <property type="protein sequence ID" value="GGJ72051.1"/>
    <property type="molecule type" value="Genomic_DNA"/>
</dbReference>
<evidence type="ECO:0000313" key="1">
    <source>
        <dbReference type="EMBL" id="GGJ72051.1"/>
    </source>
</evidence>
<reference evidence="1" key="1">
    <citation type="journal article" date="2014" name="Int. J. Syst. Evol. Microbiol.">
        <title>Complete genome sequence of Corynebacterium casei LMG S-19264T (=DSM 44701T), isolated from a smear-ripened cheese.</title>
        <authorList>
            <consortium name="US DOE Joint Genome Institute (JGI-PGF)"/>
            <person name="Walter F."/>
            <person name="Albersmeier A."/>
            <person name="Kalinowski J."/>
            <person name="Ruckert C."/>
        </authorList>
    </citation>
    <scope>NUCLEOTIDE SEQUENCE</scope>
    <source>
        <strain evidence="1">JCM 3086</strain>
    </source>
</reference>